<reference evidence="1" key="1">
    <citation type="submission" date="2023-09" db="EMBL/GenBank/DDBJ databases">
        <title>Arcobacter tbilisiensis sp. nov. isolated from chicken meat in Tbilisi, Georgia.</title>
        <authorList>
            <person name="Matthias R."/>
            <person name="Zautner A.E."/>
        </authorList>
    </citation>
    <scope>NUCLEOTIDE SEQUENCE</scope>
    <source>
        <strain evidence="1">LEO 62</strain>
    </source>
</reference>
<gene>
    <name evidence="1" type="ORF">RMP68_09825</name>
</gene>
<proteinExistence type="predicted"/>
<accession>A0AA96IJ26</accession>
<protein>
    <submittedName>
        <fullName evidence="1">Uncharacterized protein</fullName>
    </submittedName>
</protein>
<name>A0AA96IJ26_9BACT</name>
<dbReference type="RefSeq" id="WP_390871149.1">
    <property type="nucleotide sequence ID" value="NZ_CP128652.1"/>
</dbReference>
<sequence length="78" mass="9204">MIEEFKSTTLKAEKIMFDCKNKQIYVECKDLLYKDSETKILKTYSLSFSHFTNVSLENIALTIMDWGTKIKEEKVNKE</sequence>
<organism evidence="1">
    <name type="scientific">Arcobacter cryaerophilus gv. pseudocryaerophilus</name>
    <dbReference type="NCBI Taxonomy" id="2933791"/>
    <lineage>
        <taxon>Bacteria</taxon>
        <taxon>Pseudomonadati</taxon>
        <taxon>Campylobacterota</taxon>
        <taxon>Epsilonproteobacteria</taxon>
        <taxon>Campylobacterales</taxon>
        <taxon>Arcobacteraceae</taxon>
        <taxon>Aliarcobacter</taxon>
    </lineage>
</organism>
<evidence type="ECO:0000313" key="1">
    <source>
        <dbReference type="EMBL" id="WNL33783.1"/>
    </source>
</evidence>
<dbReference type="Proteomes" id="UP001305220">
    <property type="component" value="Chromosome"/>
</dbReference>
<dbReference type="EMBL" id="CP134856">
    <property type="protein sequence ID" value="WNL33783.1"/>
    <property type="molecule type" value="Genomic_DNA"/>
</dbReference>
<dbReference type="AlphaFoldDB" id="A0AA96IJ26"/>